<keyword evidence="3" id="KW-1185">Reference proteome</keyword>
<name>A0A2G5BG25_COERN</name>
<organism evidence="2 3">
    <name type="scientific">Coemansia reversa (strain ATCC 12441 / NRRL 1564)</name>
    <dbReference type="NCBI Taxonomy" id="763665"/>
    <lineage>
        <taxon>Eukaryota</taxon>
        <taxon>Fungi</taxon>
        <taxon>Fungi incertae sedis</taxon>
        <taxon>Zoopagomycota</taxon>
        <taxon>Kickxellomycotina</taxon>
        <taxon>Kickxellomycetes</taxon>
        <taxon>Kickxellales</taxon>
        <taxon>Kickxellaceae</taxon>
        <taxon>Coemansia</taxon>
    </lineage>
</organism>
<dbReference type="SUPFAM" id="SSF69047">
    <property type="entry name" value="Hypothetical protein YjbJ"/>
    <property type="match status" value="1"/>
</dbReference>
<dbReference type="InterPro" id="IPR036629">
    <property type="entry name" value="YjbJ_sf"/>
</dbReference>
<protein>
    <recommendedName>
        <fullName evidence="4">CsbD-like domain-containing protein</fullName>
    </recommendedName>
</protein>
<evidence type="ECO:0000313" key="2">
    <source>
        <dbReference type="EMBL" id="PIA17978.1"/>
    </source>
</evidence>
<evidence type="ECO:0000256" key="1">
    <source>
        <dbReference type="SAM" id="MobiDB-lite"/>
    </source>
</evidence>
<feature type="region of interest" description="Disordered" evidence="1">
    <location>
        <begin position="83"/>
        <end position="120"/>
    </location>
</feature>
<gene>
    <name evidence="2" type="ORF">COEREDRAFT_80275</name>
</gene>
<dbReference type="Proteomes" id="UP000242474">
    <property type="component" value="Unassembled WGS sequence"/>
</dbReference>
<proteinExistence type="predicted"/>
<dbReference type="EMBL" id="KZ303492">
    <property type="protein sequence ID" value="PIA17978.1"/>
    <property type="molecule type" value="Genomic_DNA"/>
</dbReference>
<dbReference type="OrthoDB" id="9999611at2759"/>
<evidence type="ECO:0000313" key="3">
    <source>
        <dbReference type="Proteomes" id="UP000242474"/>
    </source>
</evidence>
<evidence type="ECO:0008006" key="4">
    <source>
        <dbReference type="Google" id="ProtNLM"/>
    </source>
</evidence>
<dbReference type="AlphaFoldDB" id="A0A2G5BG25"/>
<reference evidence="2 3" key="1">
    <citation type="journal article" date="2015" name="Genome Biol. Evol.">
        <title>Phylogenomic analyses indicate that early fungi evolved digesting cell walls of algal ancestors of land plants.</title>
        <authorList>
            <person name="Chang Y."/>
            <person name="Wang S."/>
            <person name="Sekimoto S."/>
            <person name="Aerts A.L."/>
            <person name="Choi C."/>
            <person name="Clum A."/>
            <person name="LaButti K.M."/>
            <person name="Lindquist E.A."/>
            <person name="Yee Ngan C."/>
            <person name="Ohm R.A."/>
            <person name="Salamov A.A."/>
            <person name="Grigoriev I.V."/>
            <person name="Spatafora J.W."/>
            <person name="Berbee M.L."/>
        </authorList>
    </citation>
    <scope>NUCLEOTIDE SEQUENCE [LARGE SCALE GENOMIC DNA]</scope>
    <source>
        <strain evidence="2 3">NRRL 1564</strain>
    </source>
</reference>
<feature type="region of interest" description="Disordered" evidence="1">
    <location>
        <begin position="1"/>
        <end position="69"/>
    </location>
</feature>
<accession>A0A2G5BG25</accession>
<feature type="compositionally biased region" description="Basic and acidic residues" evidence="1">
    <location>
        <begin position="41"/>
        <end position="58"/>
    </location>
</feature>
<sequence length="120" mass="13143">MSNFVNQATGFAKETVGGLMGDEQMKKEGRSQRAQAIGEQEMEKSKEQRQEQVDKVMDDPAVTNAQGKLMAATGAAQKYLGKLTGNTDKEQQGHQLQAEGTGESKLSEQKLQQQQQPTTQ</sequence>
<feature type="compositionally biased region" description="Low complexity" evidence="1">
    <location>
        <begin position="109"/>
        <end position="120"/>
    </location>
</feature>